<organism evidence="2 3">
    <name type="scientific">Rhodocollybia butyracea</name>
    <dbReference type="NCBI Taxonomy" id="206335"/>
    <lineage>
        <taxon>Eukaryota</taxon>
        <taxon>Fungi</taxon>
        <taxon>Dikarya</taxon>
        <taxon>Basidiomycota</taxon>
        <taxon>Agaricomycotina</taxon>
        <taxon>Agaricomycetes</taxon>
        <taxon>Agaricomycetidae</taxon>
        <taxon>Agaricales</taxon>
        <taxon>Marasmiineae</taxon>
        <taxon>Omphalotaceae</taxon>
        <taxon>Rhodocollybia</taxon>
    </lineage>
</organism>
<reference evidence="2" key="1">
    <citation type="submission" date="2020-11" db="EMBL/GenBank/DDBJ databases">
        <authorList>
            <consortium name="DOE Joint Genome Institute"/>
            <person name="Ahrendt S."/>
            <person name="Riley R."/>
            <person name="Andreopoulos W."/>
            <person name="Labutti K."/>
            <person name="Pangilinan J."/>
            <person name="Ruiz-Duenas F.J."/>
            <person name="Barrasa J.M."/>
            <person name="Sanchez-Garcia M."/>
            <person name="Camarero S."/>
            <person name="Miyauchi S."/>
            <person name="Serrano A."/>
            <person name="Linde D."/>
            <person name="Babiker R."/>
            <person name="Drula E."/>
            <person name="Ayuso-Fernandez I."/>
            <person name="Pacheco R."/>
            <person name="Padilla G."/>
            <person name="Ferreira P."/>
            <person name="Barriuso J."/>
            <person name="Kellner H."/>
            <person name="Castanera R."/>
            <person name="Alfaro M."/>
            <person name="Ramirez L."/>
            <person name="Pisabarro A.G."/>
            <person name="Kuo A."/>
            <person name="Tritt A."/>
            <person name="Lipzen A."/>
            <person name="He G."/>
            <person name="Yan M."/>
            <person name="Ng V."/>
            <person name="Cullen D."/>
            <person name="Martin F."/>
            <person name="Rosso M.-N."/>
            <person name="Henrissat B."/>
            <person name="Hibbett D."/>
            <person name="Martinez A.T."/>
            <person name="Grigoriev I.V."/>
        </authorList>
    </citation>
    <scope>NUCLEOTIDE SEQUENCE</scope>
    <source>
        <strain evidence="2">AH 40177</strain>
    </source>
</reference>
<accession>A0A9P5PML1</accession>
<feature type="transmembrane region" description="Helical" evidence="1">
    <location>
        <begin position="263"/>
        <end position="283"/>
    </location>
</feature>
<feature type="transmembrane region" description="Helical" evidence="1">
    <location>
        <begin position="180"/>
        <end position="204"/>
    </location>
</feature>
<feature type="transmembrane region" description="Helical" evidence="1">
    <location>
        <begin position="225"/>
        <end position="251"/>
    </location>
</feature>
<proteinExistence type="predicted"/>
<keyword evidence="1" id="KW-1133">Transmembrane helix</keyword>
<dbReference type="EMBL" id="JADNRY010000118">
    <property type="protein sequence ID" value="KAF9064670.1"/>
    <property type="molecule type" value="Genomic_DNA"/>
</dbReference>
<feature type="transmembrane region" description="Helical" evidence="1">
    <location>
        <begin position="56"/>
        <end position="74"/>
    </location>
</feature>
<sequence>MTPDEQQLIYTQAEEIFSTTVSLMVALSGYGAFVLGFIITVQLLTIRGSSRGRPQTILLACLVASLICFTWTIFSHGGTVLMNDLYAFMQTLEQGIIAQTQAANKKHMIWWYMFDWPVTTSILLSDGIVVWRAWCLFQQHRFWRLMLATCMIANIGINVADCIWADVRLGAADGPTILDWLSAAFSLVVNMVATILVAYTAWTHHRDMAALNGSLVRKGTRGESILILLIESGAIFCAIQSLYIIILGLHASGVINSRWPAEITVALLAVASACYPVTVITLVPRCQ</sequence>
<feature type="transmembrane region" description="Helical" evidence="1">
    <location>
        <begin position="20"/>
        <end position="44"/>
    </location>
</feature>
<keyword evidence="3" id="KW-1185">Reference proteome</keyword>
<name>A0A9P5PML1_9AGAR</name>
<evidence type="ECO:0000256" key="1">
    <source>
        <dbReference type="SAM" id="Phobius"/>
    </source>
</evidence>
<protein>
    <submittedName>
        <fullName evidence="2">Uncharacterized protein</fullName>
    </submittedName>
</protein>
<evidence type="ECO:0000313" key="2">
    <source>
        <dbReference type="EMBL" id="KAF9064670.1"/>
    </source>
</evidence>
<dbReference type="Proteomes" id="UP000772434">
    <property type="component" value="Unassembled WGS sequence"/>
</dbReference>
<feature type="transmembrane region" description="Helical" evidence="1">
    <location>
        <begin position="142"/>
        <end position="160"/>
    </location>
</feature>
<dbReference type="AlphaFoldDB" id="A0A9P5PML1"/>
<comment type="caution">
    <text evidence="2">The sequence shown here is derived from an EMBL/GenBank/DDBJ whole genome shotgun (WGS) entry which is preliminary data.</text>
</comment>
<evidence type="ECO:0000313" key="3">
    <source>
        <dbReference type="Proteomes" id="UP000772434"/>
    </source>
</evidence>
<dbReference type="OrthoDB" id="2744793at2759"/>
<feature type="transmembrane region" description="Helical" evidence="1">
    <location>
        <begin position="109"/>
        <end position="130"/>
    </location>
</feature>
<keyword evidence="1" id="KW-0812">Transmembrane</keyword>
<feature type="non-terminal residue" evidence="2">
    <location>
        <position position="287"/>
    </location>
</feature>
<gene>
    <name evidence="2" type="ORF">BDP27DRAFT_1405224</name>
</gene>
<keyword evidence="1" id="KW-0472">Membrane</keyword>